<evidence type="ECO:0000313" key="1">
    <source>
        <dbReference type="EMBL" id="UXN69923.1"/>
    </source>
</evidence>
<sequence>MIFTNKVTGAGDFTSFWETKTDSEILKTNFRNDNPEALPQLLAALPEGAEVPELEFEYDTRQSTVGMVRCRHCKKNAANHNIGFVLRYQDGSRILVGKNCGEKQYGQAFTYRANHFRAAIKRSELLRRKLGLMTVRKELVAALDEIKAYEGWMIYRDSKRSFWQGMHHILDLINTAVLKRDGVLTVESTFRDTEAEALVWTRTRKVSAPIYRTISTNIGVLAGREFFRGGESPERIIPALTQRMINAAFSIDEKDRNYDLEVLFRAMEGIVTEMREQAHRIGVMKEALSEANMITLGRWLKAEQQGNYRVKDGKFYRHDGAGNVVFHRHAVYGTANRQNPVECDLPPPFAPVPDALIEQVANLIRYTVDSADVGGNKSGT</sequence>
<reference evidence="1 2" key="1">
    <citation type="submission" date="2022-09" db="EMBL/GenBank/DDBJ databases">
        <title>Interaction between co-microsymbionts with complementary sets of symbiotic genes in legume-rhizobium systems.</title>
        <authorList>
            <person name="Safronova V."/>
            <person name="Sazanova A."/>
            <person name="Afonin A."/>
            <person name="Chirak E."/>
        </authorList>
    </citation>
    <scope>NUCLEOTIDE SEQUENCE [LARGE SCALE GENOMIC DNA]</scope>
    <source>
        <strain evidence="1 2">A18/4-1</strain>
    </source>
</reference>
<organism evidence="1 2">
    <name type="scientific">Devosia neptuniae</name>
    <dbReference type="NCBI Taxonomy" id="191302"/>
    <lineage>
        <taxon>Bacteria</taxon>
        <taxon>Pseudomonadati</taxon>
        <taxon>Pseudomonadota</taxon>
        <taxon>Alphaproteobacteria</taxon>
        <taxon>Hyphomicrobiales</taxon>
        <taxon>Devosiaceae</taxon>
        <taxon>Devosia</taxon>
    </lineage>
</organism>
<dbReference type="RefSeq" id="WP_262168627.1">
    <property type="nucleotide sequence ID" value="NZ_CP104965.1"/>
</dbReference>
<gene>
    <name evidence="1" type="ORF">N8A98_22390</name>
</gene>
<dbReference type="EMBL" id="CP104965">
    <property type="protein sequence ID" value="UXN69923.1"/>
    <property type="molecule type" value="Genomic_DNA"/>
</dbReference>
<name>A0ABY6CDM4_9HYPH</name>
<evidence type="ECO:0000313" key="2">
    <source>
        <dbReference type="Proteomes" id="UP001061862"/>
    </source>
</evidence>
<dbReference type="Proteomes" id="UP001061862">
    <property type="component" value="Chromosome"/>
</dbReference>
<protein>
    <submittedName>
        <fullName evidence="1">Uncharacterized protein</fullName>
    </submittedName>
</protein>
<proteinExistence type="predicted"/>
<keyword evidence="2" id="KW-1185">Reference proteome</keyword>
<accession>A0ABY6CDM4</accession>